<comment type="caution">
    <text evidence="2">The sequence shown here is derived from an EMBL/GenBank/DDBJ whole genome shotgun (WGS) entry which is preliminary data.</text>
</comment>
<protein>
    <submittedName>
        <fullName evidence="2">Uncharacterized protein</fullName>
    </submittedName>
</protein>
<feature type="compositionally biased region" description="Basic and acidic residues" evidence="1">
    <location>
        <begin position="238"/>
        <end position="250"/>
    </location>
</feature>
<gene>
    <name evidence="2" type="ORF">R1flu_014203</name>
</gene>
<evidence type="ECO:0000313" key="3">
    <source>
        <dbReference type="Proteomes" id="UP001605036"/>
    </source>
</evidence>
<dbReference type="Proteomes" id="UP001605036">
    <property type="component" value="Unassembled WGS sequence"/>
</dbReference>
<feature type="region of interest" description="Disordered" evidence="1">
    <location>
        <begin position="219"/>
        <end position="251"/>
    </location>
</feature>
<evidence type="ECO:0000256" key="1">
    <source>
        <dbReference type="SAM" id="MobiDB-lite"/>
    </source>
</evidence>
<evidence type="ECO:0000313" key="2">
    <source>
        <dbReference type="EMBL" id="KAL2629517.1"/>
    </source>
</evidence>
<reference evidence="2 3" key="1">
    <citation type="submission" date="2024-09" db="EMBL/GenBank/DDBJ databases">
        <title>Chromosome-scale assembly of Riccia fluitans.</title>
        <authorList>
            <person name="Paukszto L."/>
            <person name="Sawicki J."/>
            <person name="Karawczyk K."/>
            <person name="Piernik-Szablinska J."/>
            <person name="Szczecinska M."/>
            <person name="Mazdziarz M."/>
        </authorList>
    </citation>
    <scope>NUCLEOTIDE SEQUENCE [LARGE SCALE GENOMIC DNA]</scope>
    <source>
        <strain evidence="2">Rf_01</strain>
        <tissue evidence="2">Aerial parts of the thallus</tissue>
    </source>
</reference>
<sequence length="379" mass="43251">MAPRRSKNLKTKEVKIPHLTISNRKKMQTWGLGGLFAVDWSGTYDNLVEELVIKPKAAGTKFEYRGKPEEWTSEVWREVYNLPKASPGGYIMRGKIQFTELQLLKVVKGECWLSKSGVFLEQIEDDSDFVLFCQIQNAIFAPVRPEHFQHNLLAFYYHAWAAITNSDAPTPDWEEAMKKTVARQIKSLGVCNEATCLGPYLAHLYSHFHEMDTVEKEASKKRKASIQTVSDSVSDSDTETKPEEEKESPKEVPCVFCEGKANGSKPLDLKVDFAEWENRVESFSHETGRLFEAFHVKFGSVTMEVVARNLKEMFAPPPVVEMDLQPWREMVRTLADLLTKERKRIKLVVEQRDYFEGKNQCSEKIPDSDVVCSAVAGYP</sequence>
<name>A0ABD1YIK5_9MARC</name>
<keyword evidence="3" id="KW-1185">Reference proteome</keyword>
<dbReference type="AlphaFoldDB" id="A0ABD1YIK5"/>
<proteinExistence type="predicted"/>
<accession>A0ABD1YIK5</accession>
<organism evidence="2 3">
    <name type="scientific">Riccia fluitans</name>
    <dbReference type="NCBI Taxonomy" id="41844"/>
    <lineage>
        <taxon>Eukaryota</taxon>
        <taxon>Viridiplantae</taxon>
        <taxon>Streptophyta</taxon>
        <taxon>Embryophyta</taxon>
        <taxon>Marchantiophyta</taxon>
        <taxon>Marchantiopsida</taxon>
        <taxon>Marchantiidae</taxon>
        <taxon>Marchantiales</taxon>
        <taxon>Ricciaceae</taxon>
        <taxon>Riccia</taxon>
    </lineage>
</organism>
<dbReference type="EMBL" id="JBHFFA010000004">
    <property type="protein sequence ID" value="KAL2629517.1"/>
    <property type="molecule type" value="Genomic_DNA"/>
</dbReference>